<evidence type="ECO:0000256" key="1">
    <source>
        <dbReference type="SAM" id="MobiDB-lite"/>
    </source>
</evidence>
<dbReference type="EMBL" id="KP671755">
    <property type="protein sequence ID" value="AJT60944.1"/>
    <property type="molecule type" value="Genomic_DNA"/>
</dbReference>
<proteinExistence type="predicted"/>
<organism evidence="2 3">
    <name type="scientific">Vibrio phage ValKK3</name>
    <dbReference type="NCBI Taxonomy" id="1610855"/>
    <lineage>
        <taxon>Viruses</taxon>
        <taxon>Duplodnaviria</taxon>
        <taxon>Heunggongvirae</taxon>
        <taxon>Uroviricota</taxon>
        <taxon>Caudoviricetes</taxon>
        <taxon>Pantevenvirales</taxon>
        <taxon>Straboviridae</taxon>
        <taxon>Schizotequatrovirus</taxon>
        <taxon>Schizotequatrovirus valkk3</taxon>
    </lineage>
</organism>
<keyword evidence="3" id="KW-1185">Reference proteome</keyword>
<evidence type="ECO:0000313" key="3">
    <source>
        <dbReference type="Proteomes" id="UP000202888"/>
    </source>
</evidence>
<dbReference type="Proteomes" id="UP000202888">
    <property type="component" value="Segment"/>
</dbReference>
<dbReference type="GeneID" id="26628429"/>
<protein>
    <submittedName>
        <fullName evidence="2">Uncharacterized protein</fullName>
    </submittedName>
</protein>
<sequence>MSIATTSGHRFGMLVKSITTGIEGTVIGITQCIAGCELLEVRAKDAKNEVKTHVFSSKLVEIVNSNRVEEYEAIFAETNTTMPIRLGDEVEDTVSEAKGIVTEIQYSVNAAPNVLLIKPYAEHETNIYASARVISCKQTGHSIHDKIINNRQKRERDELKVELLQKARCMATGATGLVTAIFNQANGTISVGIQPVSKEGRLLDTHYTDIELVEIITEEAKKIVQPKETKLKKSGSLRSHELSSLRRSGMHTV</sequence>
<dbReference type="OrthoDB" id="8614at10239"/>
<accession>A0A0D4DAD5</accession>
<evidence type="ECO:0000313" key="2">
    <source>
        <dbReference type="EMBL" id="AJT60944.1"/>
    </source>
</evidence>
<name>A0A0D4DAD5_9CAUD</name>
<feature type="region of interest" description="Disordered" evidence="1">
    <location>
        <begin position="227"/>
        <end position="253"/>
    </location>
</feature>
<dbReference type="KEGG" id="vg:26628429"/>
<reference evidence="2 3" key="1">
    <citation type="journal article" date="2016" name="Genom Data">
        <title>Complete genome sequence of a giant Vibrio phage ValKK3 infecting Vibrio alginolyticus.</title>
        <authorList>
            <person name="Lal T.M."/>
            <person name="Sano M."/>
            <person name="Hatai K."/>
            <person name="Ransangan J."/>
        </authorList>
    </citation>
    <scope>NUCLEOTIDE SEQUENCE [LARGE SCALE GENOMIC DNA]</scope>
</reference>
<dbReference type="RefSeq" id="YP_009201206.1">
    <property type="nucleotide sequence ID" value="NC_028829.1"/>
</dbReference>